<name>A0A9W6HHK0_9MICO</name>
<dbReference type="PANTHER" id="PTHR22604">
    <property type="entry name" value="OXIDOREDUCTASES"/>
    <property type="match status" value="1"/>
</dbReference>
<dbReference type="InterPro" id="IPR036291">
    <property type="entry name" value="NAD(P)-bd_dom_sf"/>
</dbReference>
<dbReference type="GO" id="GO:0000166">
    <property type="term" value="F:nucleotide binding"/>
    <property type="evidence" value="ECO:0007669"/>
    <property type="project" value="InterPro"/>
</dbReference>
<keyword evidence="2" id="KW-0560">Oxidoreductase</keyword>
<keyword evidence="3" id="KW-0520">NAD</keyword>
<dbReference type="PANTHER" id="PTHR22604:SF105">
    <property type="entry name" value="TRANS-1,2-DIHYDROBENZENE-1,2-DIOL DEHYDROGENASE"/>
    <property type="match status" value="1"/>
</dbReference>
<dbReference type="Gene3D" id="3.30.360.10">
    <property type="entry name" value="Dihydrodipicolinate Reductase, domain 2"/>
    <property type="match status" value="1"/>
</dbReference>
<feature type="domain" description="GFO/IDH/MocA-like oxidoreductase" evidence="5">
    <location>
        <begin position="141"/>
        <end position="255"/>
    </location>
</feature>
<evidence type="ECO:0000259" key="5">
    <source>
        <dbReference type="Pfam" id="PF22725"/>
    </source>
</evidence>
<evidence type="ECO:0000256" key="2">
    <source>
        <dbReference type="ARBA" id="ARBA00023002"/>
    </source>
</evidence>
<dbReference type="EMBL" id="BSEO01000012">
    <property type="protein sequence ID" value="GLJ80154.1"/>
    <property type="molecule type" value="Genomic_DNA"/>
</dbReference>
<sequence>MTDQTSSEHTPAGLRWGILATGGIAHAFTRDLLTAGRRVVAVGSRTEESASRFAAEYGIPHAHGSYEQLAADPEVDIIYVATPHPAHRDAAALAIQHGKHVLVEKPFTLTRDEAVVLRDLAADAGVLVMEAMWTRYLPHMVRLREIVAAGTIGDVRALFADHTQSISDDPTHRLNDLALGGGALLDLGIYPVSFACDVLGIPTQVRALGRLQETGADAEVATVMTHPSGAVSTTVSSSRAAGPNTAHIVGTAGRIDISGVWYSATDFRVTGADGTVIEEYRTEIEGRGMQFQALEAEALVAAGRIDGDILPIAETVAIMGVLDDIRAQIGVRYPQEG</sequence>
<reference evidence="6" key="1">
    <citation type="journal article" date="2014" name="Int. J. Syst. Evol. Microbiol.">
        <title>Complete genome sequence of Corynebacterium casei LMG S-19264T (=DSM 44701T), isolated from a smear-ripened cheese.</title>
        <authorList>
            <consortium name="US DOE Joint Genome Institute (JGI-PGF)"/>
            <person name="Walter F."/>
            <person name="Albersmeier A."/>
            <person name="Kalinowski J."/>
            <person name="Ruckert C."/>
        </authorList>
    </citation>
    <scope>NUCLEOTIDE SEQUENCE</scope>
    <source>
        <strain evidence="6">VKM Ac-1447</strain>
    </source>
</reference>
<comment type="similarity">
    <text evidence="1">Belongs to the Gfo/Idh/MocA family.</text>
</comment>
<evidence type="ECO:0000313" key="7">
    <source>
        <dbReference type="Proteomes" id="UP001142317"/>
    </source>
</evidence>
<reference evidence="6" key="2">
    <citation type="submission" date="2023-01" db="EMBL/GenBank/DDBJ databases">
        <authorList>
            <person name="Sun Q."/>
            <person name="Evtushenko L."/>
        </authorList>
    </citation>
    <scope>NUCLEOTIDE SEQUENCE</scope>
    <source>
        <strain evidence="6">VKM Ac-1447</strain>
    </source>
</reference>
<evidence type="ECO:0000256" key="1">
    <source>
        <dbReference type="ARBA" id="ARBA00010928"/>
    </source>
</evidence>
<organism evidence="6 7">
    <name type="scientific">Microbacterium imperiale</name>
    <dbReference type="NCBI Taxonomy" id="33884"/>
    <lineage>
        <taxon>Bacteria</taxon>
        <taxon>Bacillati</taxon>
        <taxon>Actinomycetota</taxon>
        <taxon>Actinomycetes</taxon>
        <taxon>Micrococcales</taxon>
        <taxon>Microbacteriaceae</taxon>
        <taxon>Microbacterium</taxon>
    </lineage>
</organism>
<evidence type="ECO:0000259" key="4">
    <source>
        <dbReference type="Pfam" id="PF01408"/>
    </source>
</evidence>
<dbReference type="SUPFAM" id="SSF51735">
    <property type="entry name" value="NAD(P)-binding Rossmann-fold domains"/>
    <property type="match status" value="1"/>
</dbReference>
<feature type="domain" description="Gfo/Idh/MocA-like oxidoreductase N-terminal" evidence="4">
    <location>
        <begin position="15"/>
        <end position="130"/>
    </location>
</feature>
<evidence type="ECO:0000256" key="3">
    <source>
        <dbReference type="ARBA" id="ARBA00023027"/>
    </source>
</evidence>
<dbReference type="InterPro" id="IPR050984">
    <property type="entry name" value="Gfo/Idh/MocA_domain"/>
</dbReference>
<gene>
    <name evidence="6" type="ORF">GCM10017586_18370</name>
</gene>
<dbReference type="Gene3D" id="3.40.50.720">
    <property type="entry name" value="NAD(P)-binding Rossmann-like Domain"/>
    <property type="match status" value="1"/>
</dbReference>
<dbReference type="SUPFAM" id="SSF55347">
    <property type="entry name" value="Glyceraldehyde-3-phosphate dehydrogenase-like, C-terminal domain"/>
    <property type="match status" value="1"/>
</dbReference>
<accession>A0A9W6HHK0</accession>
<dbReference type="Pfam" id="PF22725">
    <property type="entry name" value="GFO_IDH_MocA_C3"/>
    <property type="match status" value="1"/>
</dbReference>
<dbReference type="Pfam" id="PF01408">
    <property type="entry name" value="GFO_IDH_MocA"/>
    <property type="match status" value="1"/>
</dbReference>
<comment type="caution">
    <text evidence="6">The sequence shown here is derived from an EMBL/GenBank/DDBJ whole genome shotgun (WGS) entry which is preliminary data.</text>
</comment>
<keyword evidence="7" id="KW-1185">Reference proteome</keyword>
<protein>
    <submittedName>
        <fullName evidence="6">Oxidoreductase</fullName>
    </submittedName>
</protein>
<dbReference type="GO" id="GO:0016491">
    <property type="term" value="F:oxidoreductase activity"/>
    <property type="evidence" value="ECO:0007669"/>
    <property type="project" value="UniProtKB-KW"/>
</dbReference>
<dbReference type="InterPro" id="IPR055170">
    <property type="entry name" value="GFO_IDH_MocA-like_dom"/>
</dbReference>
<dbReference type="AlphaFoldDB" id="A0A9W6HHK0"/>
<dbReference type="Proteomes" id="UP001142317">
    <property type="component" value="Unassembled WGS sequence"/>
</dbReference>
<dbReference type="RefSeq" id="WP_210003938.1">
    <property type="nucleotide sequence ID" value="NZ_BSEO01000012.1"/>
</dbReference>
<dbReference type="InterPro" id="IPR000683">
    <property type="entry name" value="Gfo/Idh/MocA-like_OxRdtase_N"/>
</dbReference>
<proteinExistence type="inferred from homology"/>
<evidence type="ECO:0000313" key="6">
    <source>
        <dbReference type="EMBL" id="GLJ80154.1"/>
    </source>
</evidence>